<dbReference type="SUPFAM" id="SSF53850">
    <property type="entry name" value="Periplasmic binding protein-like II"/>
    <property type="match status" value="1"/>
</dbReference>
<dbReference type="PROSITE" id="PS51832">
    <property type="entry name" value="HD_GYP"/>
    <property type="match status" value="1"/>
</dbReference>
<keyword evidence="1" id="KW-1133">Transmembrane helix</keyword>
<evidence type="ECO:0000259" key="2">
    <source>
        <dbReference type="PROSITE" id="PS51832"/>
    </source>
</evidence>
<organism evidence="3 4">
    <name type="scientific">Thalassotalea agarivorans</name>
    <name type="common">Thalassomonas agarivorans</name>
    <dbReference type="NCBI Taxonomy" id="349064"/>
    <lineage>
        <taxon>Bacteria</taxon>
        <taxon>Pseudomonadati</taxon>
        <taxon>Pseudomonadota</taxon>
        <taxon>Gammaproteobacteria</taxon>
        <taxon>Alteromonadales</taxon>
        <taxon>Colwelliaceae</taxon>
        <taxon>Thalassotalea</taxon>
    </lineage>
</organism>
<dbReference type="Pfam" id="PF13487">
    <property type="entry name" value="HD_5"/>
    <property type="match status" value="1"/>
</dbReference>
<dbReference type="GO" id="GO:0008081">
    <property type="term" value="F:phosphoric diester hydrolase activity"/>
    <property type="evidence" value="ECO:0007669"/>
    <property type="project" value="UniProtKB-ARBA"/>
</dbReference>
<dbReference type="SMART" id="SM00062">
    <property type="entry name" value="PBPb"/>
    <property type="match status" value="1"/>
</dbReference>
<evidence type="ECO:0000256" key="1">
    <source>
        <dbReference type="SAM" id="Phobius"/>
    </source>
</evidence>
<dbReference type="SUPFAM" id="SSF109604">
    <property type="entry name" value="HD-domain/PDEase-like"/>
    <property type="match status" value="2"/>
</dbReference>
<feature type="domain" description="HD-GYP" evidence="2">
    <location>
        <begin position="831"/>
        <end position="1037"/>
    </location>
</feature>
<accession>A0A1I0B2U3</accession>
<dbReference type="RefSeq" id="WP_093328007.1">
    <property type="nucleotide sequence ID" value="NZ_AP027363.1"/>
</dbReference>
<dbReference type="AlphaFoldDB" id="A0A1I0B2U3"/>
<dbReference type="SMART" id="SM00471">
    <property type="entry name" value="HDc"/>
    <property type="match status" value="1"/>
</dbReference>
<protein>
    <submittedName>
        <fullName evidence="3">HD-GYP domain, c-di-GMP phosphodiesterase class II (Or its inactivated variant)</fullName>
    </submittedName>
</protein>
<dbReference type="InterPro" id="IPR001638">
    <property type="entry name" value="Solute-binding_3/MltF_N"/>
</dbReference>
<dbReference type="CDD" id="cd01007">
    <property type="entry name" value="PBP2_BvgS_HisK_like"/>
    <property type="match status" value="1"/>
</dbReference>
<sequence length="1050" mass="119430">MRRINRLFSIKFTVVTIVIIATTITAAIAIGAQYYFSRVITSEQTQTLFNLTAQNTSNFLTNLEQRSAHTLKVLAAHAPILDNDDISKDIDQVFAEILNVQNVFYSLHLSEQNGVFHQLVNLNASPSIRKQYNASTKDRWVIVDVRGEGEDRTKTFTYVDESFNVRTTREMQSEFYPQSRVWFTNATTDSVYQTDPYLFEHLQSPGQSYAIKLKDHDAVLGIDVALFTLASYLQEQDLSDSTRLESEIYVYQKNGNINASNQVFNHSTRLPTVNPMSLTAEEQSYIRSLPQVQVANELDWAPIDYTISGVPQGYSVDVIKLIGAMTGIQFEFVNGFTWKQLIRQYQNDKIDILTSIFQSSGMDHGDYSKSYLDVPFSIITQPQEETYTSINSLSNKRVAILNGWSIIPALTHHFPTMDLYEYDTLYAVIEAVENGDVDAAIDVGVVLEHNVEKYFVKNIQFHSSIDMKPLDVSTNLYMSVKENEDAMLLQILDKAIAHIDDRQRRFLANKWFSLNDEDSKGLKTGVVPYEFLVDIAEAGGTNNQLETIMVDHVPTFVYIEPIDEAGETFFSIIVPAEKVFAPIIKKVTVSMGVTILCVLFTLPISWLLARPIVNPVKKLELETDKIKNRQYDDVNVVDTSILELDKLAHSLYGMSGSIQQYEKELKELMDGIIQQVAQAIDAKSPYTAGHCRRVPELGLMLASAAEKSDDAPFAEFKFANEDEYREFYTAAWLHDCGKLTIPEHIVDKGSKLETIYNRIHEVRMRFEVLRRDAEIDYLKALQADPSKADELKASLEQRFVQLQEDFAFIANTNVGGEFLEEEAIKRIEALAEQTWTRHFDDTLGLSPVEELNLPNLKTNLPAEEKLLANKPQHIIERQAPMELDPKLGIKMDIPEHLYNLGEIYNLSISRGTLTTEDRFKINEHMISTIKMLEGLPFPKELSRVPKYATTHHETLKGTGYPRKLTAEDLSTPERLLVLADIYEALTASDRPYKKAKTISESIKILSFMVKDDHVDGDVFKLFLTSGVYKEYAEKYLKPEQIDDVDINQYL</sequence>
<dbReference type="Gene3D" id="6.10.340.10">
    <property type="match status" value="1"/>
</dbReference>
<name>A0A1I0B2U3_THASX</name>
<dbReference type="Gene3D" id="1.10.3210.10">
    <property type="entry name" value="Hypothetical protein af1432"/>
    <property type="match status" value="2"/>
</dbReference>
<keyword evidence="1" id="KW-0812">Transmembrane</keyword>
<evidence type="ECO:0000313" key="3">
    <source>
        <dbReference type="EMBL" id="SET00664.1"/>
    </source>
</evidence>
<dbReference type="Gene3D" id="3.40.190.10">
    <property type="entry name" value="Periplasmic binding protein-like II"/>
    <property type="match status" value="2"/>
</dbReference>
<dbReference type="OrthoDB" id="9764808at2"/>
<dbReference type="PANTHER" id="PTHR43155:SF2">
    <property type="entry name" value="CYCLIC DI-GMP PHOSPHODIESTERASE PA4108"/>
    <property type="match status" value="1"/>
</dbReference>
<dbReference type="PANTHER" id="PTHR43155">
    <property type="entry name" value="CYCLIC DI-GMP PHOSPHODIESTERASE PA4108-RELATED"/>
    <property type="match status" value="1"/>
</dbReference>
<proteinExistence type="predicted"/>
<gene>
    <name evidence="3" type="ORF">SAMN05660429_00895</name>
</gene>
<evidence type="ECO:0000313" key="4">
    <source>
        <dbReference type="Proteomes" id="UP000199308"/>
    </source>
</evidence>
<feature type="transmembrane region" description="Helical" evidence="1">
    <location>
        <begin position="12"/>
        <end position="36"/>
    </location>
</feature>
<dbReference type="CDD" id="cd00077">
    <property type="entry name" value="HDc"/>
    <property type="match status" value="1"/>
</dbReference>
<reference evidence="3 4" key="1">
    <citation type="submission" date="2016-10" db="EMBL/GenBank/DDBJ databases">
        <authorList>
            <person name="de Groot N.N."/>
        </authorList>
    </citation>
    <scope>NUCLEOTIDE SEQUENCE [LARGE SCALE GENOMIC DNA]</scope>
    <source>
        <strain evidence="3 4">DSM 19706</strain>
    </source>
</reference>
<keyword evidence="1" id="KW-0472">Membrane</keyword>
<dbReference type="Pfam" id="PF00497">
    <property type="entry name" value="SBP_bac_3"/>
    <property type="match status" value="1"/>
</dbReference>
<dbReference type="Proteomes" id="UP000199308">
    <property type="component" value="Unassembled WGS sequence"/>
</dbReference>
<keyword evidence="4" id="KW-1185">Reference proteome</keyword>
<dbReference type="InterPro" id="IPR003607">
    <property type="entry name" value="HD/PDEase_dom"/>
</dbReference>
<dbReference type="InterPro" id="IPR037522">
    <property type="entry name" value="HD_GYP_dom"/>
</dbReference>
<dbReference type="EMBL" id="FOHK01000003">
    <property type="protein sequence ID" value="SET00664.1"/>
    <property type="molecule type" value="Genomic_DNA"/>
</dbReference>
<dbReference type="STRING" id="349064.SAMN05660429_00895"/>